<dbReference type="SUPFAM" id="SSF48208">
    <property type="entry name" value="Six-hairpin glycosidases"/>
    <property type="match status" value="1"/>
</dbReference>
<dbReference type="Gene3D" id="1.50.10.10">
    <property type="match status" value="1"/>
</dbReference>
<dbReference type="InterPro" id="IPR008928">
    <property type="entry name" value="6-hairpin_glycosidase_sf"/>
</dbReference>
<gene>
    <name evidence="3" type="ORF">H5P27_18725</name>
</gene>
<feature type="chain" id="PRO_5030593974" evidence="2">
    <location>
        <begin position="23"/>
        <end position="810"/>
    </location>
</feature>
<proteinExistence type="predicted"/>
<evidence type="ECO:0000313" key="3">
    <source>
        <dbReference type="EMBL" id="MBC2608096.1"/>
    </source>
</evidence>
<dbReference type="GO" id="GO:0016787">
    <property type="term" value="F:hydrolase activity"/>
    <property type="evidence" value="ECO:0007669"/>
    <property type="project" value="UniProtKB-KW"/>
</dbReference>
<dbReference type="Pfam" id="PF16153">
    <property type="entry name" value="DUF4861"/>
    <property type="match status" value="1"/>
</dbReference>
<accession>A0A7X1B9D7</accession>
<organism evidence="3 4">
    <name type="scientific">Pelagicoccus albus</name>
    <dbReference type="NCBI Taxonomy" id="415222"/>
    <lineage>
        <taxon>Bacteria</taxon>
        <taxon>Pseudomonadati</taxon>
        <taxon>Verrucomicrobiota</taxon>
        <taxon>Opitutia</taxon>
        <taxon>Puniceicoccales</taxon>
        <taxon>Pelagicoccaceae</taxon>
        <taxon>Pelagicoccus</taxon>
    </lineage>
</organism>
<protein>
    <submittedName>
        <fullName evidence="3">Glycoside hydrolase family 88 protein</fullName>
    </submittedName>
</protein>
<dbReference type="EMBL" id="JACHVC010000013">
    <property type="protein sequence ID" value="MBC2608096.1"/>
    <property type="molecule type" value="Genomic_DNA"/>
</dbReference>
<feature type="signal peptide" evidence="2">
    <location>
        <begin position="1"/>
        <end position="22"/>
    </location>
</feature>
<dbReference type="AlphaFoldDB" id="A0A7X1B9D7"/>
<dbReference type="Pfam" id="PF07470">
    <property type="entry name" value="Glyco_hydro_88"/>
    <property type="match status" value="1"/>
</dbReference>
<dbReference type="RefSeq" id="WP_185661950.1">
    <property type="nucleotide sequence ID" value="NZ_CAWPOO010000013.1"/>
</dbReference>
<dbReference type="InterPro" id="IPR012341">
    <property type="entry name" value="6hp_glycosidase-like_sf"/>
</dbReference>
<comment type="caution">
    <text evidence="3">The sequence shown here is derived from an EMBL/GenBank/DDBJ whole genome shotgun (WGS) entry which is preliminary data.</text>
</comment>
<dbReference type="InterPro" id="IPR052043">
    <property type="entry name" value="PolySaccharide_Degr_Enz"/>
</dbReference>
<name>A0A7X1B9D7_9BACT</name>
<dbReference type="PANTHER" id="PTHR33886:SF8">
    <property type="entry name" value="UNSATURATED RHAMNOGALACTURONAN HYDROLASE (EUROFUNG)"/>
    <property type="match status" value="1"/>
</dbReference>
<dbReference type="GO" id="GO:0005975">
    <property type="term" value="P:carbohydrate metabolic process"/>
    <property type="evidence" value="ECO:0007669"/>
    <property type="project" value="InterPro"/>
</dbReference>
<dbReference type="PANTHER" id="PTHR33886">
    <property type="entry name" value="UNSATURATED RHAMNOGALACTURONAN HYDROLASE (EUROFUNG)"/>
    <property type="match status" value="1"/>
</dbReference>
<dbReference type="InterPro" id="IPR032342">
    <property type="entry name" value="DUF4861"/>
</dbReference>
<reference evidence="3 4" key="1">
    <citation type="submission" date="2020-07" db="EMBL/GenBank/DDBJ databases">
        <authorList>
            <person name="Feng X."/>
        </authorList>
    </citation>
    <scope>NUCLEOTIDE SEQUENCE [LARGE SCALE GENOMIC DNA]</scope>
    <source>
        <strain evidence="3 4">JCM23202</strain>
    </source>
</reference>
<dbReference type="InterPro" id="IPR010905">
    <property type="entry name" value="Glyco_hydro_88"/>
</dbReference>
<evidence type="ECO:0000313" key="4">
    <source>
        <dbReference type="Proteomes" id="UP000526501"/>
    </source>
</evidence>
<evidence type="ECO:0000256" key="1">
    <source>
        <dbReference type="ARBA" id="ARBA00022801"/>
    </source>
</evidence>
<evidence type="ECO:0000256" key="2">
    <source>
        <dbReference type="SAM" id="SignalP"/>
    </source>
</evidence>
<keyword evidence="4" id="KW-1185">Reference proteome</keyword>
<sequence length="810" mass="90540">MKSHTCKTLLGLSLLLPCFAYGALESKESIASATLSNPSDFERPDQVVSFDLYDLGLREFDQRADFLIAKSNGVDVPSQTVDDDGDGMPDRFLALLDFEAAQSKPLEILVDPVAARATAFPKRTQAEISHKVGGQWNGRVYEGGEWANVQSLTPPASHTDHSFYIRYEGPGIESDLVGYRVYLDWRNGFDIFSKARHEIALHKVGLDGFDSYHELEEWGMDTLKVGPSLGMGSYGFWDGEKAIRVSDVDGWDASILQNGSIFSSFKIKYKGWEVDDRKFDLDATLSMQAGSRLVKVDLQASEPIGKTAIGLVKHEGTEFIQGDLNVSSFGALSYIATWGEQSLNKDQLGMVLIFTKGRMEKITEDEHNHIVVLKNSDQQSYYFGSVWESEPDGIKTKEDFVAYLENRLEQLDLPIRQEVVTSLDQANKASPISAETALSYSVLMAESEKARLGNTLAADLSNPQMPSGRLGYTTGLLMQAIDDIASAADRADLASYAQHVVESHILEDGTMIGYNQESYNIDNINAGKYLLRLWERSEEPKLQKAVDQLRTQLVDHPRTSEGAFWHKQIYPNQVWLDGVYMGMPFLAHYSELFEKGKSTKEAVHEFEIARKHMRDSKTGLYYHGWDESREQEWANKSTGLSPEFWARGYGWYTMAMVDILDFVPESEKKLRKSMIDMIAEVADSLVASQDPETGVWYQVMDKPDAAGNYTESSASSMFVYFLSKAMNKGYLSEDYKEAALKGYQGLIDEFITFHADGAISLKDVCKVAGLGYGRDGSFRYYMTEQIVDNGPHGTAPFIMAGIQVSELLAE</sequence>
<keyword evidence="1 3" id="KW-0378">Hydrolase</keyword>
<keyword evidence="2" id="KW-0732">Signal</keyword>
<dbReference type="Proteomes" id="UP000526501">
    <property type="component" value="Unassembled WGS sequence"/>
</dbReference>